<evidence type="ECO:0000313" key="2">
    <source>
        <dbReference type="EMBL" id="SEG17782.1"/>
    </source>
</evidence>
<keyword evidence="3" id="KW-1185">Reference proteome</keyword>
<gene>
    <name evidence="2" type="ORF">SAMN05421751_1147</name>
</gene>
<dbReference type="RefSeq" id="WP_104008802.1">
    <property type="nucleotide sequence ID" value="NZ_FNVD01000014.1"/>
</dbReference>
<reference evidence="2 3" key="1">
    <citation type="submission" date="2016-10" db="EMBL/GenBank/DDBJ databases">
        <authorList>
            <person name="de Groot N.N."/>
        </authorList>
    </citation>
    <scope>NUCLEOTIDE SEQUENCE [LARGE SCALE GENOMIC DNA]</scope>
    <source>
        <strain evidence="2 3">DSM 23413</strain>
    </source>
</reference>
<protein>
    <submittedName>
        <fullName evidence="2">Uncharacterized protein</fullName>
    </submittedName>
</protein>
<sequence>MLIVLIGMILLFSSPNIGIFVIVLGVMVWTSGKSRTARYRDQRRQLRRSRPKALPHLPAAEITGVRRECRQSGQV</sequence>
<keyword evidence="1" id="KW-0812">Transmembrane</keyword>
<feature type="transmembrane region" description="Helical" evidence="1">
    <location>
        <begin position="6"/>
        <end position="30"/>
    </location>
</feature>
<keyword evidence="1" id="KW-1133">Transmembrane helix</keyword>
<dbReference type="Proteomes" id="UP000236742">
    <property type="component" value="Unassembled WGS sequence"/>
</dbReference>
<evidence type="ECO:0000256" key="1">
    <source>
        <dbReference type="SAM" id="Phobius"/>
    </source>
</evidence>
<keyword evidence="1" id="KW-0472">Membrane</keyword>
<organism evidence="2 3">
    <name type="scientific">Jhaorihella thermophila</name>
    <dbReference type="NCBI Taxonomy" id="488547"/>
    <lineage>
        <taxon>Bacteria</taxon>
        <taxon>Pseudomonadati</taxon>
        <taxon>Pseudomonadota</taxon>
        <taxon>Alphaproteobacteria</taxon>
        <taxon>Rhodobacterales</taxon>
        <taxon>Paracoccaceae</taxon>
        <taxon>Jhaorihella</taxon>
    </lineage>
</organism>
<accession>A0A1H5Y1Q0</accession>
<name>A0A1H5Y1Q0_9RHOB</name>
<dbReference type="AlphaFoldDB" id="A0A1H5Y1Q0"/>
<proteinExistence type="predicted"/>
<evidence type="ECO:0000313" key="3">
    <source>
        <dbReference type="Proteomes" id="UP000236742"/>
    </source>
</evidence>
<dbReference type="EMBL" id="FNVD01000014">
    <property type="protein sequence ID" value="SEG17782.1"/>
    <property type="molecule type" value="Genomic_DNA"/>
</dbReference>